<keyword evidence="2" id="KW-1133">Transmembrane helix</keyword>
<comment type="caution">
    <text evidence="3">The sequence shown here is derived from an EMBL/GenBank/DDBJ whole genome shotgun (WGS) entry which is preliminary data.</text>
</comment>
<feature type="compositionally biased region" description="Low complexity" evidence="1">
    <location>
        <begin position="671"/>
        <end position="688"/>
    </location>
</feature>
<dbReference type="Proteomes" id="UP000036367">
    <property type="component" value="Unassembled WGS sequence"/>
</dbReference>
<dbReference type="PATRIC" id="fig|595434.4.peg.4532"/>
<accession>A0A0J1ED72</accession>
<keyword evidence="4" id="KW-1185">Reference proteome</keyword>
<evidence type="ECO:0000313" key="3">
    <source>
        <dbReference type="EMBL" id="KLU03459.1"/>
    </source>
</evidence>
<evidence type="ECO:0000256" key="1">
    <source>
        <dbReference type="SAM" id="MobiDB-lite"/>
    </source>
</evidence>
<name>A0A0J1ED72_RHOIS</name>
<reference evidence="3" key="1">
    <citation type="submission" date="2015-05" db="EMBL/GenBank/DDBJ databases">
        <title>Permanent draft genome of Rhodopirellula islandicus K833.</title>
        <authorList>
            <person name="Kizina J."/>
            <person name="Richter M."/>
            <person name="Glockner F.O."/>
            <person name="Harder J."/>
        </authorList>
    </citation>
    <scope>NUCLEOTIDE SEQUENCE [LARGE SCALE GENOMIC DNA]</scope>
    <source>
        <strain evidence="3">K833</strain>
    </source>
</reference>
<feature type="compositionally biased region" description="Gly residues" evidence="1">
    <location>
        <begin position="471"/>
        <end position="480"/>
    </location>
</feature>
<proteinExistence type="predicted"/>
<feature type="region of interest" description="Disordered" evidence="1">
    <location>
        <begin position="443"/>
        <end position="480"/>
    </location>
</feature>
<gene>
    <name evidence="3" type="ORF">RISK_004771</name>
</gene>
<dbReference type="AlphaFoldDB" id="A0A0J1ED72"/>
<evidence type="ECO:0000256" key="2">
    <source>
        <dbReference type="SAM" id="Phobius"/>
    </source>
</evidence>
<organism evidence="3 4">
    <name type="scientific">Rhodopirellula islandica</name>
    <dbReference type="NCBI Taxonomy" id="595434"/>
    <lineage>
        <taxon>Bacteria</taxon>
        <taxon>Pseudomonadati</taxon>
        <taxon>Planctomycetota</taxon>
        <taxon>Planctomycetia</taxon>
        <taxon>Pirellulales</taxon>
        <taxon>Pirellulaceae</taxon>
        <taxon>Rhodopirellula</taxon>
    </lineage>
</organism>
<feature type="region of interest" description="Disordered" evidence="1">
    <location>
        <begin position="634"/>
        <end position="688"/>
    </location>
</feature>
<feature type="transmembrane region" description="Helical" evidence="2">
    <location>
        <begin position="123"/>
        <end position="142"/>
    </location>
</feature>
<evidence type="ECO:0000313" key="4">
    <source>
        <dbReference type="Proteomes" id="UP000036367"/>
    </source>
</evidence>
<keyword evidence="2" id="KW-0812">Transmembrane</keyword>
<keyword evidence="2" id="KW-0472">Membrane</keyword>
<sequence length="688" mass="73324">MPVSVVDVGQEWATHYKINKPQRRAGWQDLPMPSPGLQMRCHSGFSLTGDGQSVNNGSPRNVRVSILFGRALLSEGVPLRHATTTSSPSKSSGPIAAAAQIDSPQMDSANGGQASNHQRAKRIWILCLVMVLCWLLSGIASAQQYEVINLPAAAVTPEKISGYERAAKTLASSRKPEQLTADVKRNAMIYIEHIVPYTMVSKDKLNEMGPMLASLEKSLSGAQRINNPGKTDLLKNIYNGMTKVAKGNYIPAARINAVLVLGRLDSAPYDGATGRPPKPLAAAYPALFDTLVGLYENEEEVDGVRAAALQSLHRVAMYGFPTMSADNKAKLTQLMTDLLDAPAPADRDPKAHAYLQRFAVDILHYVSAPEDTTLGKQLISISTNEEQPDLIALYSASQLGDMNTQLEGQVVDTQGVLKSWSRRAFDTVESELKRLKALDRTSAMAVKQPPSPDTFLGVKEDKKKKKDKSRAGGGMAGGMGMGGMGMDDAMMGGMEMDGMMDGMDMGMGMDGMGMDDMMGGMGMGGMGMMGRMPAAKPQPPEVSLSRRRITSVLQQLLRGAVGSPLAEIPDTPSGLISAASEEDQKVLTSWVDDVRPVAEAINDDLLDDKKKWMESLEEQRVALAKLAGVELLDGDEDAGQDDRRPGGLPTFGLPGNQAPGLPGDLPGGMPAGDAPDAGLPAGDLPGAN</sequence>
<dbReference type="EMBL" id="LECT01000038">
    <property type="protein sequence ID" value="KLU03459.1"/>
    <property type="molecule type" value="Genomic_DNA"/>
</dbReference>
<protein>
    <submittedName>
        <fullName evidence="3">Multicopper oxidase</fullName>
    </submittedName>
</protein>